<gene>
    <name evidence="2" type="ORF">BH695_3953</name>
</gene>
<evidence type="ECO:0000313" key="2">
    <source>
        <dbReference type="EMBL" id="ARI83232.1"/>
    </source>
</evidence>
<name>A0AB33BTU0_MICA7</name>
<proteinExistence type="predicted"/>
<evidence type="ECO:0008006" key="4">
    <source>
        <dbReference type="Google" id="ProtNLM"/>
    </source>
</evidence>
<keyword evidence="3" id="KW-1185">Reference proteome</keyword>
<dbReference type="Proteomes" id="UP000192439">
    <property type="component" value="Chromosome"/>
</dbReference>
<feature type="transmembrane region" description="Helical" evidence="1">
    <location>
        <begin position="6"/>
        <end position="23"/>
    </location>
</feature>
<evidence type="ECO:0000313" key="3">
    <source>
        <dbReference type="Proteomes" id="UP000192439"/>
    </source>
</evidence>
<accession>A0AB33BTU0</accession>
<dbReference type="EMBL" id="CP020771">
    <property type="protein sequence ID" value="ARI83232.1"/>
    <property type="molecule type" value="Genomic_DNA"/>
</dbReference>
<organism evidence="2 3">
    <name type="scientific">Microcystis aeruginosa PCC 7806SL</name>
    <dbReference type="NCBI Taxonomy" id="1903187"/>
    <lineage>
        <taxon>Bacteria</taxon>
        <taxon>Bacillati</taxon>
        <taxon>Cyanobacteriota</taxon>
        <taxon>Cyanophyceae</taxon>
        <taxon>Oscillatoriophycideae</taxon>
        <taxon>Chroococcales</taxon>
        <taxon>Microcystaceae</taxon>
        <taxon>Microcystis</taxon>
    </lineage>
</organism>
<keyword evidence="1" id="KW-0472">Membrane</keyword>
<protein>
    <recommendedName>
        <fullName evidence="4">Transposase</fullName>
    </recommendedName>
</protein>
<sequence length="45" mass="5033">MPIQSSIWNFLVNLLGSLIAYTYHPIKPSLDLEAKDFPALPSALF</sequence>
<keyword evidence="1" id="KW-0812">Transmembrane</keyword>
<evidence type="ECO:0000256" key="1">
    <source>
        <dbReference type="SAM" id="Phobius"/>
    </source>
</evidence>
<reference evidence="2 3" key="1">
    <citation type="journal article" date="2018" name="Harmful Algae">
        <title>The highly heterogeneous methylated genomes and diverse restriction-modification systems of bloom-forming Microcystis.</title>
        <authorList>
            <person name="Zhao L."/>
            <person name="Song Y."/>
            <person name="Li L."/>
            <person name="Gan N."/>
            <person name="Brand J.J."/>
            <person name="Song L."/>
        </authorList>
    </citation>
    <scope>NUCLEOTIDE SEQUENCE [LARGE SCALE GENOMIC DNA]</scope>
    <source>
        <strain evidence="2 3">PCC 7806SL</strain>
    </source>
</reference>
<keyword evidence="1" id="KW-1133">Transmembrane helix</keyword>
<dbReference type="AlphaFoldDB" id="A0AB33BTU0"/>